<dbReference type="InterPro" id="IPR041470">
    <property type="entry name" value="GCP_N"/>
</dbReference>
<feature type="domain" description="Gamma tubulin complex component C-terminal" evidence="8">
    <location>
        <begin position="1881"/>
        <end position="2047"/>
    </location>
</feature>
<evidence type="ECO:0000313" key="10">
    <source>
        <dbReference type="EMBL" id="GBG76862.1"/>
    </source>
</evidence>
<comment type="caution">
    <text evidence="10">The sequence shown here is derived from an EMBL/GenBank/DDBJ whole genome shotgun (WGS) entry which is preliminary data.</text>
</comment>
<dbReference type="GO" id="GO:0043015">
    <property type="term" value="F:gamma-tubulin binding"/>
    <property type="evidence" value="ECO:0007669"/>
    <property type="project" value="InterPro"/>
</dbReference>
<accession>A0A388L3N4</accession>
<feature type="compositionally biased region" description="Basic and acidic residues" evidence="7">
    <location>
        <begin position="1558"/>
        <end position="1581"/>
    </location>
</feature>
<feature type="compositionally biased region" description="Basic and acidic residues" evidence="7">
    <location>
        <begin position="1355"/>
        <end position="1378"/>
    </location>
</feature>
<dbReference type="Proteomes" id="UP000265515">
    <property type="component" value="Unassembled WGS sequence"/>
</dbReference>
<feature type="region of interest" description="Disordered" evidence="7">
    <location>
        <begin position="216"/>
        <end position="240"/>
    </location>
</feature>
<dbReference type="PANTHER" id="PTHR19302:SF70">
    <property type="entry name" value="GAMMA-TUBULIN COMPLEX COMPONENT 6"/>
    <property type="match status" value="1"/>
</dbReference>
<keyword evidence="4" id="KW-0493">Microtubule</keyword>
<dbReference type="GO" id="GO:0051011">
    <property type="term" value="F:microtubule minus-end binding"/>
    <property type="evidence" value="ECO:0007669"/>
    <property type="project" value="TreeGrafter"/>
</dbReference>
<keyword evidence="3" id="KW-0963">Cytoplasm</keyword>
<feature type="compositionally biased region" description="Basic and acidic residues" evidence="7">
    <location>
        <begin position="1408"/>
        <end position="1434"/>
    </location>
</feature>
<feature type="compositionally biased region" description="Basic and acidic residues" evidence="7">
    <location>
        <begin position="700"/>
        <end position="715"/>
    </location>
</feature>
<feature type="coiled-coil region" evidence="6">
    <location>
        <begin position="1146"/>
        <end position="1286"/>
    </location>
</feature>
<feature type="region of interest" description="Disordered" evidence="7">
    <location>
        <begin position="847"/>
        <end position="923"/>
    </location>
</feature>
<feature type="compositionally biased region" description="Basic and acidic residues" evidence="7">
    <location>
        <begin position="855"/>
        <end position="899"/>
    </location>
</feature>
<evidence type="ECO:0000259" key="9">
    <source>
        <dbReference type="Pfam" id="PF17681"/>
    </source>
</evidence>
<feature type="compositionally biased region" description="Basic and acidic residues" evidence="7">
    <location>
        <begin position="783"/>
        <end position="794"/>
    </location>
</feature>
<comment type="similarity">
    <text evidence="2">Belongs to the TUBGCP family.</text>
</comment>
<keyword evidence="5" id="KW-0206">Cytoskeleton</keyword>
<dbReference type="GO" id="GO:0000922">
    <property type="term" value="C:spindle pole"/>
    <property type="evidence" value="ECO:0007669"/>
    <property type="project" value="InterPro"/>
</dbReference>
<evidence type="ECO:0000256" key="7">
    <source>
        <dbReference type="SAM" id="MobiDB-lite"/>
    </source>
</evidence>
<feature type="compositionally biased region" description="Basic and acidic residues" evidence="7">
    <location>
        <begin position="1313"/>
        <end position="1323"/>
    </location>
</feature>
<feature type="compositionally biased region" description="Basic and acidic residues" evidence="7">
    <location>
        <begin position="680"/>
        <end position="693"/>
    </location>
</feature>
<feature type="compositionally biased region" description="Low complexity" evidence="7">
    <location>
        <begin position="287"/>
        <end position="306"/>
    </location>
</feature>
<keyword evidence="6" id="KW-0175">Coiled coil</keyword>
<evidence type="ECO:0000256" key="2">
    <source>
        <dbReference type="ARBA" id="ARBA00010337"/>
    </source>
</evidence>
<dbReference type="Pfam" id="PF17681">
    <property type="entry name" value="GCP_N_terminal"/>
    <property type="match status" value="1"/>
</dbReference>
<dbReference type="OMA" id="DTWVERE"/>
<feature type="compositionally biased region" description="Gly residues" evidence="7">
    <location>
        <begin position="363"/>
        <end position="373"/>
    </location>
</feature>
<feature type="compositionally biased region" description="Polar residues" evidence="7">
    <location>
        <begin position="216"/>
        <end position="228"/>
    </location>
</feature>
<dbReference type="InterPro" id="IPR042241">
    <property type="entry name" value="GCP_C_sf"/>
</dbReference>
<reference evidence="10 11" key="1">
    <citation type="journal article" date="2018" name="Cell">
        <title>The Chara Genome: Secondary Complexity and Implications for Plant Terrestrialization.</title>
        <authorList>
            <person name="Nishiyama T."/>
            <person name="Sakayama H."/>
            <person name="Vries J.D."/>
            <person name="Buschmann H."/>
            <person name="Saint-Marcoux D."/>
            <person name="Ullrich K.K."/>
            <person name="Haas F.B."/>
            <person name="Vanderstraeten L."/>
            <person name="Becker D."/>
            <person name="Lang D."/>
            <person name="Vosolsobe S."/>
            <person name="Rombauts S."/>
            <person name="Wilhelmsson P.K.I."/>
            <person name="Janitza P."/>
            <person name="Kern R."/>
            <person name="Heyl A."/>
            <person name="Rumpler F."/>
            <person name="Villalobos L.I.A.C."/>
            <person name="Clay J.M."/>
            <person name="Skokan R."/>
            <person name="Toyoda A."/>
            <person name="Suzuki Y."/>
            <person name="Kagoshima H."/>
            <person name="Schijlen E."/>
            <person name="Tajeshwar N."/>
            <person name="Catarino B."/>
            <person name="Hetherington A.J."/>
            <person name="Saltykova A."/>
            <person name="Bonnot C."/>
            <person name="Breuninger H."/>
            <person name="Symeonidi A."/>
            <person name="Radhakrishnan G.V."/>
            <person name="Van Nieuwerburgh F."/>
            <person name="Deforce D."/>
            <person name="Chang C."/>
            <person name="Karol K.G."/>
            <person name="Hedrich R."/>
            <person name="Ulvskov P."/>
            <person name="Glockner G."/>
            <person name="Delwiche C.F."/>
            <person name="Petrasek J."/>
            <person name="Van de Peer Y."/>
            <person name="Friml J."/>
            <person name="Beilby M."/>
            <person name="Dolan L."/>
            <person name="Kohara Y."/>
            <person name="Sugano S."/>
            <person name="Fujiyama A."/>
            <person name="Delaux P.-M."/>
            <person name="Quint M."/>
            <person name="TheiBen G."/>
            <person name="Hagemann M."/>
            <person name="Harholt J."/>
            <person name="Dunand C."/>
            <person name="Zachgo S."/>
            <person name="Langdale J."/>
            <person name="Maumus F."/>
            <person name="Straeten D.V.D."/>
            <person name="Gould S.B."/>
            <person name="Rensing S.A."/>
        </authorList>
    </citation>
    <scope>NUCLEOTIDE SEQUENCE [LARGE SCALE GENOMIC DNA]</scope>
    <source>
        <strain evidence="10 11">S276</strain>
    </source>
</reference>
<dbReference type="PANTHER" id="PTHR19302">
    <property type="entry name" value="GAMMA TUBULIN COMPLEX PROTEIN"/>
    <property type="match status" value="1"/>
</dbReference>
<feature type="compositionally biased region" description="Low complexity" evidence="7">
    <location>
        <begin position="1480"/>
        <end position="1491"/>
    </location>
</feature>
<evidence type="ECO:0000259" key="8">
    <source>
        <dbReference type="Pfam" id="PF04130"/>
    </source>
</evidence>
<feature type="compositionally biased region" description="Basic and acidic residues" evidence="7">
    <location>
        <begin position="181"/>
        <end position="197"/>
    </location>
</feature>
<feature type="region of interest" description="Disordered" evidence="7">
    <location>
        <begin position="1300"/>
        <end position="1600"/>
    </location>
</feature>
<name>A0A388L3N4_CHABU</name>
<dbReference type="InterPro" id="IPR040457">
    <property type="entry name" value="GCP_C"/>
</dbReference>
<protein>
    <recommendedName>
        <fullName evidence="12">Gamma tubulin complex component C-terminal domain-containing protein</fullName>
    </recommendedName>
</protein>
<dbReference type="Gramene" id="GBG76862">
    <property type="protein sequence ID" value="GBG76862"/>
    <property type="gene ID" value="CBR_g23077"/>
</dbReference>
<sequence length="2075" mass="229549">MVDMASTIFDHASVEIRNPLFHPYMAGLSAFRGTDMAALSSSPSVTPFFPQMTTATCPQEDSYARRRAGTLFGALQHSRVPPQLLRSMRALASADSTLALSIPDIMSFAVCDSFGGDGDEDDEGGGGYGAGVGELLPWEKQRHESLQREAERAVSELREVGMGVAHGRDRLSDRGGPGSHPRQEKKTKQRSRDRSDGGEDDADAIAELFCSSSLESKANSRTRVNSRSSCRHLMRRDPNPRLETADSRLRVAVENVGRLRQVEDGTPTGGARVISCWGQGEDTWTAAGEGAGTTAFGSPSPAAGSSWLPGDRDDEGVMEYLRGRCRDPYGEEDMGVGGGRWDYFPRFLSGERRLEVYSTCAGAGAGAGGGGRTGSRRTRGGGIVGWDGEVGSRDRDHKDIWVEAAKLPPIDYRNVRCDWETRMRHGRRHDAERERRERGIRGADIVESLDSMRIGGGGGGGGGEEGGGRRRWWVPFGSILAVKGQEYTVELAEDDVEEEEEEVDRASVSVGWRKRKDTWVERERGGKRECLVGMGMGRERGRGRRRRQRRRSAIGDGVFLCERGVSHFNTAYELCRSRSLKPREVVVTEKELVWQGLCALLGVASSINQLEGYVIPYSSSSCSSCSSSSSPSPSSSSLLNLGSYCLRLPSSSAASVTKAVRALIEAGKFRRTLDSFVTFHLDRPGPRRKEDRPAAQSGKTMRDGRARRDKGKEEMTSTDVPVAVKRPSSGVRKSLVNQAFAAAVESVLMWHTASLDKLLACVQERRSREELDKFYDSESEEEVVARGERAKSSGEHASGSKNKDITLTELMIHTSDLRLLLRQLADICLCDKAVNVELPADRGAAVESEINGGQKEGRGKKDAGTRSGHSHVEEENDRERGGETSTEYEKKMVRNEKPRVASRTAAAITASPSLRESPDTPRWDHFPRGEELLAYLYDRLMVLQDADASYVQLLRFLFTSACRPYFEFIRSWLYRASIMDPYEEFIVEITHVRKEKQDQVSESRRASDKSTGLEVTAKIREGVAMPSFLRHIQTPLLRAGHQLQILLALPEVRDLMSEVRELMSGYSPGYGPDSSNVDPWSGRVVSGTETWRLLSTSDVSAFSEGMGMLVDGGIAGGDTGVAGGIGTGDVLVFDPQALDRVMVDRERKVANRKKELQIMLDRLSQKRRHDEQLAEDEAATFRMEVAAREAEQVQRDLEKREEESQRKQAWREEQLRVIEERAIMAKAAKEERVMRERDEMDRERKRMNEELLKAAAIAMEFHQERMDELAKKEDALKEKFGQSKRQRGGHMSEEVDAVRSASIAEGGDLDTSLDSKLERRVEEQVAETDSSAASPSDKGDADVVIRSPAALSSAPRERAEGDCHSVHNVGVDETRETSCVDEGFATHFNGEDPQTETGKNCDDPAVDGGKKLPEAPADGEHLDSSSRLQERQGDNDSDDLSDELGWNNEGQRLIMDGDEAMFLPWAGGVSPDCSPPGLRPVSTPSSSSPASLKAGTSENRPEVGTDEIVRRSRRGGKEEVEGFVRDSFGDFRLGKSWPIWNPSESKPVARPYSGVAEALRDYEDEGRRSLRRSSGKEDQADKNGQADCAELDNEKGPDFRRGRAWPVWEDIKPSPVSTSYDLGRWAGAEMPIRSRPSTDIDDGRQMKEILGFQQPGEELGTPATEGRKRDGRWSVAGNAASKWGMPTNPFMAAGVISGDEGSEVLEGPAMTSAGENVDENESYLHSDPNGQPLEHGDGTDSDVVAMDEVNQEEDECECDIDEDETMLNEVEELSDGVAEDHHVPPVPEKEEIAEPRRQTCQGGASWVMGMKHAQHKWFPSGPSLHGRNDSVRTHRTGQVTVTKEDVPLEVVMDVCIVQEIIAQYQCVSAACVTLLQEELFLQEHCKALRRYFFMHAGDWADNWAAALQSHAWGKNGVRQVEAQSLLEAALRASSCDADTYAERLRVRIVGRRVECAVALSGDGSTSASDTDSAWSSCVSNTTLQLPVADSHRLDAYDFIQLHYSVDWPVSLVLTPAVLLRYSRIFGFLLRMKHALYALRDITRHLQALARVLDRSTDRGHRLRRQQRLRSLQLFR</sequence>
<comment type="subcellular location">
    <subcellularLocation>
        <location evidence="1">Cytoplasm</location>
        <location evidence="1">Cytoskeleton</location>
    </subcellularLocation>
</comment>
<dbReference type="GO" id="GO:0031122">
    <property type="term" value="P:cytoplasmic microtubule organization"/>
    <property type="evidence" value="ECO:0007669"/>
    <property type="project" value="TreeGrafter"/>
</dbReference>
<feature type="region of interest" description="Disordered" evidence="7">
    <location>
        <begin position="779"/>
        <end position="801"/>
    </location>
</feature>
<evidence type="ECO:0000256" key="6">
    <source>
        <dbReference type="SAM" id="Coils"/>
    </source>
</evidence>
<dbReference type="InterPro" id="IPR007259">
    <property type="entry name" value="GCP"/>
</dbReference>
<feature type="region of interest" description="Disordered" evidence="7">
    <location>
        <begin position="1701"/>
        <end position="1738"/>
    </location>
</feature>
<evidence type="ECO:0000256" key="5">
    <source>
        <dbReference type="ARBA" id="ARBA00023212"/>
    </source>
</evidence>
<dbReference type="STRING" id="69332.A0A388L3N4"/>
<dbReference type="GO" id="GO:0000930">
    <property type="term" value="C:gamma-tubulin complex"/>
    <property type="evidence" value="ECO:0007669"/>
    <property type="project" value="TreeGrafter"/>
</dbReference>
<feature type="compositionally biased region" description="Basic and acidic residues" evidence="7">
    <location>
        <begin position="142"/>
        <end position="159"/>
    </location>
</feature>
<feature type="compositionally biased region" description="Basic and acidic residues" evidence="7">
    <location>
        <begin position="1499"/>
        <end position="1533"/>
    </location>
</feature>
<dbReference type="GO" id="GO:0005874">
    <property type="term" value="C:microtubule"/>
    <property type="evidence" value="ECO:0007669"/>
    <property type="project" value="UniProtKB-KW"/>
</dbReference>
<feature type="domain" description="Gamma tubulin complex component protein N-terminal" evidence="9">
    <location>
        <begin position="928"/>
        <end position="1046"/>
    </location>
</feature>
<dbReference type="GO" id="GO:0051321">
    <property type="term" value="P:meiotic cell cycle"/>
    <property type="evidence" value="ECO:0007669"/>
    <property type="project" value="TreeGrafter"/>
</dbReference>
<feature type="region of interest" description="Disordered" evidence="7">
    <location>
        <begin position="680"/>
        <end position="723"/>
    </location>
</feature>
<dbReference type="Pfam" id="PF04130">
    <property type="entry name" value="GCP_C_terminal"/>
    <property type="match status" value="1"/>
</dbReference>
<dbReference type="EMBL" id="BFEA01000255">
    <property type="protein sequence ID" value="GBG76862.1"/>
    <property type="molecule type" value="Genomic_DNA"/>
</dbReference>
<feature type="region of interest" description="Disordered" evidence="7">
    <location>
        <begin position="287"/>
        <end position="311"/>
    </location>
</feature>
<dbReference type="GO" id="GO:0051225">
    <property type="term" value="P:spindle assembly"/>
    <property type="evidence" value="ECO:0007669"/>
    <property type="project" value="TreeGrafter"/>
</dbReference>
<dbReference type="Gene3D" id="1.20.120.1900">
    <property type="entry name" value="Gamma-tubulin complex, C-terminal domain"/>
    <property type="match status" value="1"/>
</dbReference>
<keyword evidence="11" id="KW-1185">Reference proteome</keyword>
<feature type="region of interest" description="Disordered" evidence="7">
    <location>
        <begin position="142"/>
        <end position="200"/>
    </location>
</feature>
<evidence type="ECO:0000313" key="11">
    <source>
        <dbReference type="Proteomes" id="UP000265515"/>
    </source>
</evidence>
<evidence type="ECO:0008006" key="12">
    <source>
        <dbReference type="Google" id="ProtNLM"/>
    </source>
</evidence>
<feature type="coiled-coil region" evidence="6">
    <location>
        <begin position="482"/>
        <end position="509"/>
    </location>
</feature>
<dbReference type="GO" id="GO:0007020">
    <property type="term" value="P:microtubule nucleation"/>
    <property type="evidence" value="ECO:0007669"/>
    <property type="project" value="InterPro"/>
</dbReference>
<feature type="region of interest" description="Disordered" evidence="7">
    <location>
        <begin position="1650"/>
        <end position="1672"/>
    </location>
</feature>
<dbReference type="OrthoDB" id="775571at2759"/>
<dbReference type="GO" id="GO:0000278">
    <property type="term" value="P:mitotic cell cycle"/>
    <property type="evidence" value="ECO:0007669"/>
    <property type="project" value="TreeGrafter"/>
</dbReference>
<proteinExistence type="inferred from homology"/>
<gene>
    <name evidence="10" type="ORF">CBR_g23077</name>
</gene>
<evidence type="ECO:0000256" key="1">
    <source>
        <dbReference type="ARBA" id="ARBA00004245"/>
    </source>
</evidence>
<organism evidence="10 11">
    <name type="scientific">Chara braunii</name>
    <name type="common">Braun's stonewort</name>
    <dbReference type="NCBI Taxonomy" id="69332"/>
    <lineage>
        <taxon>Eukaryota</taxon>
        <taxon>Viridiplantae</taxon>
        <taxon>Streptophyta</taxon>
        <taxon>Charophyceae</taxon>
        <taxon>Charales</taxon>
        <taxon>Characeae</taxon>
        <taxon>Chara</taxon>
    </lineage>
</organism>
<feature type="region of interest" description="Disordered" evidence="7">
    <location>
        <begin position="363"/>
        <end position="387"/>
    </location>
</feature>
<evidence type="ECO:0000256" key="4">
    <source>
        <dbReference type="ARBA" id="ARBA00022701"/>
    </source>
</evidence>
<evidence type="ECO:0000256" key="3">
    <source>
        <dbReference type="ARBA" id="ARBA00022490"/>
    </source>
</evidence>